<dbReference type="GO" id="GO:0046872">
    <property type="term" value="F:metal ion binding"/>
    <property type="evidence" value="ECO:0007669"/>
    <property type="project" value="UniProtKB-KW"/>
</dbReference>
<dbReference type="PROSITE" id="PS00196">
    <property type="entry name" value="COPPER_BLUE"/>
    <property type="match status" value="1"/>
</dbReference>
<name>A0A4Y8LTI8_9BACL</name>
<dbReference type="SUPFAM" id="SSF49503">
    <property type="entry name" value="Cupredoxins"/>
    <property type="match status" value="1"/>
</dbReference>
<dbReference type="InterPro" id="IPR028096">
    <property type="entry name" value="EfeO_Cupredoxin"/>
</dbReference>
<evidence type="ECO:0000259" key="4">
    <source>
        <dbReference type="Pfam" id="PF13473"/>
    </source>
</evidence>
<dbReference type="PANTHER" id="PTHR39335">
    <property type="entry name" value="BLL4220 PROTEIN"/>
    <property type="match status" value="1"/>
</dbReference>
<dbReference type="InterPro" id="IPR035668">
    <property type="entry name" value="Amicyanin"/>
</dbReference>
<evidence type="ECO:0000313" key="6">
    <source>
        <dbReference type="Proteomes" id="UP000297900"/>
    </source>
</evidence>
<evidence type="ECO:0000256" key="2">
    <source>
        <dbReference type="ARBA" id="ARBA00023008"/>
    </source>
</evidence>
<dbReference type="Proteomes" id="UP000297900">
    <property type="component" value="Unassembled WGS sequence"/>
</dbReference>
<dbReference type="Pfam" id="PF03640">
    <property type="entry name" value="Lipoprotein_15"/>
    <property type="match status" value="4"/>
</dbReference>
<protein>
    <recommendedName>
        <fullName evidence="4">EfeO-type cupredoxin-like domain-containing protein</fullName>
    </recommendedName>
</protein>
<keyword evidence="1" id="KW-0479">Metal-binding</keyword>
<keyword evidence="6" id="KW-1185">Reference proteome</keyword>
<feature type="transmembrane region" description="Helical" evidence="3">
    <location>
        <begin position="54"/>
        <end position="74"/>
    </location>
</feature>
<keyword evidence="3" id="KW-0472">Membrane</keyword>
<reference evidence="5 6" key="1">
    <citation type="submission" date="2019-03" db="EMBL/GenBank/DDBJ databases">
        <title>Cohnella endophytica sp. nov., a novel endophytic bacterium isolated from bark of Sonneratia apetala.</title>
        <authorList>
            <person name="Tuo L."/>
        </authorList>
    </citation>
    <scope>NUCLEOTIDE SEQUENCE [LARGE SCALE GENOMIC DNA]</scope>
    <source>
        <strain evidence="5 6">CCTCC AB 208254</strain>
    </source>
</reference>
<dbReference type="Gene3D" id="2.60.40.420">
    <property type="entry name" value="Cupredoxins - blue copper proteins"/>
    <property type="match status" value="1"/>
</dbReference>
<dbReference type="CDD" id="cd13921">
    <property type="entry name" value="Amicyanin"/>
    <property type="match status" value="1"/>
</dbReference>
<sequence>MQRSLLSSGYGWGAVFFIFEKRNFVQTVFRILPLARMMILFWKGERLRMNKSSLRLVSFGLALMFALMPMAAIAEDQATPVVAAPAVQATTAAEAVTKLGVLKGDGQGVTESYLMKTTTRLQAAILLLRLIGKEQEALSYTGMVNFADAAKAGKASQPVLAYLKNHPEYGWGGTGTGNFEPSATVTSQQLYKVMLESLGYRSGTDFAYKDSLAFASEKGLFRAADATPFTNRDLAIALTETLQATPNGGTTTLLQGLIESKVISAENGKLLDGQRIDIHKTSDGASYLTDGKGMALYLFTKDMADLSTCQGACLTNWPVFYSEQLVIPEGMDAKDFGAVTRSDGAKQLTYQGWPLYYFLKDVKAGDVNGEGANSVWFLIKQPFYTIGLGTDAKLGNYLVDSSGVSLYYFDKDPMGKSVCEGDCLAKWPAFHADSVVIPKGLKAEDFGEITRTDGTKQTTFKGYPLYYFFQDAKRGDLKGQSVGEVWFVVNPAVFTGTTAGKTTPAPAAEKVTIEIKDYSFGPTLTVKAGTTIEFINRDEMKHNAVAEDGSFKTELLEMGQSATIKLDKPGTYDYYCDPHKSFMKGKIIVQ</sequence>
<gene>
    <name evidence="5" type="ORF">E2980_15130</name>
</gene>
<dbReference type="InterPro" id="IPR028871">
    <property type="entry name" value="BlueCu_1_BS"/>
</dbReference>
<keyword evidence="2" id="KW-0186">Copper</keyword>
<keyword evidence="3" id="KW-1133">Transmembrane helix</keyword>
<keyword evidence="3" id="KW-0812">Transmembrane</keyword>
<dbReference type="Pfam" id="PF13473">
    <property type="entry name" value="Cupredoxin_1"/>
    <property type="match status" value="1"/>
</dbReference>
<evidence type="ECO:0000313" key="5">
    <source>
        <dbReference type="EMBL" id="TFE24874.1"/>
    </source>
</evidence>
<dbReference type="InterPro" id="IPR008972">
    <property type="entry name" value="Cupredoxin"/>
</dbReference>
<dbReference type="InterPro" id="IPR005297">
    <property type="entry name" value="Lipoprotein_repeat"/>
</dbReference>
<dbReference type="AlphaFoldDB" id="A0A4Y8LTI8"/>
<feature type="domain" description="EfeO-type cupredoxin-like" evidence="4">
    <location>
        <begin position="498"/>
        <end position="589"/>
    </location>
</feature>
<evidence type="ECO:0000256" key="3">
    <source>
        <dbReference type="SAM" id="Phobius"/>
    </source>
</evidence>
<dbReference type="EMBL" id="SOMN01000022">
    <property type="protein sequence ID" value="TFE24874.1"/>
    <property type="molecule type" value="Genomic_DNA"/>
</dbReference>
<dbReference type="GO" id="GO:0043448">
    <property type="term" value="P:alkane catabolic process"/>
    <property type="evidence" value="ECO:0007669"/>
    <property type="project" value="TreeGrafter"/>
</dbReference>
<dbReference type="OrthoDB" id="9800666at2"/>
<comment type="caution">
    <text evidence="5">The sequence shown here is derived from an EMBL/GenBank/DDBJ whole genome shotgun (WGS) entry which is preliminary data.</text>
</comment>
<evidence type="ECO:0000256" key="1">
    <source>
        <dbReference type="ARBA" id="ARBA00022723"/>
    </source>
</evidence>
<proteinExistence type="predicted"/>
<accession>A0A4Y8LTI8</accession>
<dbReference type="PANTHER" id="PTHR39335:SF1">
    <property type="entry name" value="BLL4220 PROTEIN"/>
    <property type="match status" value="1"/>
</dbReference>
<organism evidence="5 6">
    <name type="scientific">Cohnella luojiensis</name>
    <dbReference type="NCBI Taxonomy" id="652876"/>
    <lineage>
        <taxon>Bacteria</taxon>
        <taxon>Bacillati</taxon>
        <taxon>Bacillota</taxon>
        <taxon>Bacilli</taxon>
        <taxon>Bacillales</taxon>
        <taxon>Paenibacillaceae</taxon>
        <taxon>Cohnella</taxon>
    </lineage>
</organism>